<dbReference type="AlphaFoldDB" id="A0A166PZD3"/>
<evidence type="ECO:0000313" key="3">
    <source>
        <dbReference type="Proteomes" id="UP000076552"/>
    </source>
</evidence>
<proteinExistence type="predicted"/>
<dbReference type="Gene3D" id="3.40.630.30">
    <property type="match status" value="1"/>
</dbReference>
<accession>A0A166PZD3</accession>
<dbReference type="EMBL" id="LFIV01000147">
    <property type="protein sequence ID" value="KZL67348.1"/>
    <property type="molecule type" value="Genomic_DNA"/>
</dbReference>
<keyword evidence="2" id="KW-0808">Transferase</keyword>
<name>A0A166PZD3_9PEZI</name>
<feature type="domain" description="N-acetyltransferase" evidence="1">
    <location>
        <begin position="13"/>
        <end position="213"/>
    </location>
</feature>
<sequence length="249" mass="27398">MQPEPSKLVDFWVEPLDKKHLQDFHELCSDEKAALWSSQRHTGTLEASADRLSEALARDAENPWLVSCAVMSSSYSPPGSQNATPVTAPKMIGVIRTTRASSSGLSIGYKLRSDCWGRGYATRAVGAFLNVYWSRPRWAPREEVFVQHPLGSIEASVLDVDVLKDGAPKRDENVAKRAAGPGREGAEVEITHLIAQVDPENAGSMRVAEKCGGKLVSVDRGCVKVWRFPEMRDMAVWRLDKPSANVEPV</sequence>
<dbReference type="PANTHER" id="PTHR43792:SF1">
    <property type="entry name" value="N-ACETYLTRANSFERASE DOMAIN-CONTAINING PROTEIN"/>
    <property type="match status" value="1"/>
</dbReference>
<dbReference type="Pfam" id="PF13302">
    <property type="entry name" value="Acetyltransf_3"/>
    <property type="match status" value="1"/>
</dbReference>
<dbReference type="OrthoDB" id="4072826at2759"/>
<protein>
    <submittedName>
        <fullName evidence="2">GNAT family acetyltransferase</fullName>
    </submittedName>
</protein>
<evidence type="ECO:0000313" key="2">
    <source>
        <dbReference type="EMBL" id="KZL67348.1"/>
    </source>
</evidence>
<dbReference type="PANTHER" id="PTHR43792">
    <property type="entry name" value="GNAT FAMILY, PUTATIVE (AFU_ORTHOLOGUE AFUA_3G00765)-RELATED-RELATED"/>
    <property type="match status" value="1"/>
</dbReference>
<reference evidence="2 3" key="1">
    <citation type="submission" date="2015-06" db="EMBL/GenBank/DDBJ databases">
        <title>Survival trade-offs in plant roots during colonization by closely related pathogenic and mutualistic fungi.</title>
        <authorList>
            <person name="Hacquard S."/>
            <person name="Kracher B."/>
            <person name="Hiruma K."/>
            <person name="Weinman A."/>
            <person name="Muench P."/>
            <person name="Garrido Oter R."/>
            <person name="Ver Loren van Themaat E."/>
            <person name="Dallerey J.-F."/>
            <person name="Damm U."/>
            <person name="Henrissat B."/>
            <person name="Lespinet O."/>
            <person name="Thon M."/>
            <person name="Kemen E."/>
            <person name="McHardy A.C."/>
            <person name="Schulze-Lefert P."/>
            <person name="O'Connell R.J."/>
        </authorList>
    </citation>
    <scope>NUCLEOTIDE SEQUENCE [LARGE SCALE GENOMIC DNA]</scope>
    <source>
        <strain evidence="2 3">0861</strain>
    </source>
</reference>
<organism evidence="2 3">
    <name type="scientific">Colletotrichum tofieldiae</name>
    <dbReference type="NCBI Taxonomy" id="708197"/>
    <lineage>
        <taxon>Eukaryota</taxon>
        <taxon>Fungi</taxon>
        <taxon>Dikarya</taxon>
        <taxon>Ascomycota</taxon>
        <taxon>Pezizomycotina</taxon>
        <taxon>Sordariomycetes</taxon>
        <taxon>Hypocreomycetidae</taxon>
        <taxon>Glomerellales</taxon>
        <taxon>Glomerellaceae</taxon>
        <taxon>Colletotrichum</taxon>
        <taxon>Colletotrichum spaethianum species complex</taxon>
    </lineage>
</organism>
<dbReference type="InterPro" id="IPR051531">
    <property type="entry name" value="N-acetyltransferase"/>
</dbReference>
<comment type="caution">
    <text evidence="2">The sequence shown here is derived from an EMBL/GenBank/DDBJ whole genome shotgun (WGS) entry which is preliminary data.</text>
</comment>
<dbReference type="InterPro" id="IPR000182">
    <property type="entry name" value="GNAT_dom"/>
</dbReference>
<dbReference type="Proteomes" id="UP000076552">
    <property type="component" value="Unassembled WGS sequence"/>
</dbReference>
<dbReference type="SUPFAM" id="SSF55729">
    <property type="entry name" value="Acyl-CoA N-acyltransferases (Nat)"/>
    <property type="match status" value="2"/>
</dbReference>
<evidence type="ECO:0000259" key="1">
    <source>
        <dbReference type="Pfam" id="PF13302"/>
    </source>
</evidence>
<keyword evidence="3" id="KW-1185">Reference proteome</keyword>
<dbReference type="GO" id="GO:0016747">
    <property type="term" value="F:acyltransferase activity, transferring groups other than amino-acyl groups"/>
    <property type="evidence" value="ECO:0007669"/>
    <property type="project" value="InterPro"/>
</dbReference>
<gene>
    <name evidence="2" type="ORF">CT0861_08095</name>
</gene>
<dbReference type="InterPro" id="IPR016181">
    <property type="entry name" value="Acyl_CoA_acyltransferase"/>
</dbReference>